<evidence type="ECO:0000256" key="10">
    <source>
        <dbReference type="ARBA" id="ARBA00042072"/>
    </source>
</evidence>
<evidence type="ECO:0000313" key="13">
    <source>
        <dbReference type="Proteomes" id="UP000257055"/>
    </source>
</evidence>
<evidence type="ECO:0000256" key="8">
    <source>
        <dbReference type="ARBA" id="ARBA00037387"/>
    </source>
</evidence>
<dbReference type="Gene3D" id="3.40.930.10">
    <property type="entry name" value="Mannitol-specific EII, Chain A"/>
    <property type="match status" value="1"/>
</dbReference>
<dbReference type="GO" id="GO:0005737">
    <property type="term" value="C:cytoplasm"/>
    <property type="evidence" value="ECO:0007669"/>
    <property type="project" value="UniProtKB-SubCell"/>
</dbReference>
<evidence type="ECO:0000256" key="9">
    <source>
        <dbReference type="ARBA" id="ARBA00041175"/>
    </source>
</evidence>
<feature type="domain" description="PTS EIIA type-2" evidence="11">
    <location>
        <begin position="9"/>
        <end position="151"/>
    </location>
</feature>
<evidence type="ECO:0000256" key="4">
    <source>
        <dbReference type="ARBA" id="ARBA00022553"/>
    </source>
</evidence>
<keyword evidence="2" id="KW-0813">Transport</keyword>
<accession>A0A3D8TR64</accession>
<gene>
    <name evidence="12" type="ORF">UR08_09700</name>
</gene>
<sequence>MSSVSLKQSLVDNHSIRLNETAATWQEAVLKAVAPLVESGAVEPRYGEAIIRSTEKFGPYYVLMEGMAMPHARPEDGVCHDAFSLITLEKPVSFSDGKRVEVLLALAATSSDIHTGIAIPQIVALFEIEGIIEKLQAARNAEDVLHLIDGADISKYLSKE</sequence>
<evidence type="ECO:0000256" key="3">
    <source>
        <dbReference type="ARBA" id="ARBA00022490"/>
    </source>
</evidence>
<dbReference type="EMBL" id="LARY01000002">
    <property type="protein sequence ID" value="RDX01203.1"/>
    <property type="molecule type" value="Genomic_DNA"/>
</dbReference>
<dbReference type="Proteomes" id="UP000257055">
    <property type="component" value="Unassembled WGS sequence"/>
</dbReference>
<dbReference type="AlphaFoldDB" id="A0A3D8TR64"/>
<proteinExistence type="predicted"/>
<dbReference type="InterPro" id="IPR051351">
    <property type="entry name" value="Ascorbate-PTS_EIIA_comp"/>
</dbReference>
<dbReference type="PANTHER" id="PTHR36203">
    <property type="entry name" value="ASCORBATE-SPECIFIC PTS SYSTEM EIIA COMPONENT"/>
    <property type="match status" value="1"/>
</dbReference>
<evidence type="ECO:0000256" key="7">
    <source>
        <dbReference type="ARBA" id="ARBA00022777"/>
    </source>
</evidence>
<protein>
    <recommendedName>
        <fullName evidence="9">Ascorbate-specific PTS system EIIA component</fullName>
    </recommendedName>
    <alternativeName>
        <fullName evidence="10">Ascorbate-specific phosphotransferase enzyme IIA component</fullName>
    </alternativeName>
</protein>
<dbReference type="GO" id="GO:0016301">
    <property type="term" value="F:kinase activity"/>
    <property type="evidence" value="ECO:0007669"/>
    <property type="project" value="UniProtKB-KW"/>
</dbReference>
<organism evidence="12 13">
    <name type="scientific">Listeria kieliensis</name>
    <dbReference type="NCBI Taxonomy" id="1621700"/>
    <lineage>
        <taxon>Bacteria</taxon>
        <taxon>Bacillati</taxon>
        <taxon>Bacillota</taxon>
        <taxon>Bacilli</taxon>
        <taxon>Bacillales</taxon>
        <taxon>Listeriaceae</taxon>
        <taxon>Listeria</taxon>
    </lineage>
</organism>
<dbReference type="GO" id="GO:0009401">
    <property type="term" value="P:phosphoenolpyruvate-dependent sugar phosphotransferase system"/>
    <property type="evidence" value="ECO:0007669"/>
    <property type="project" value="UniProtKB-KW"/>
</dbReference>
<comment type="caution">
    <text evidence="12">The sequence shown here is derived from an EMBL/GenBank/DDBJ whole genome shotgun (WGS) entry which is preliminary data.</text>
</comment>
<dbReference type="InterPro" id="IPR016152">
    <property type="entry name" value="PTrfase/Anion_transptr"/>
</dbReference>
<dbReference type="Pfam" id="PF00359">
    <property type="entry name" value="PTS_EIIA_2"/>
    <property type="match status" value="1"/>
</dbReference>
<keyword evidence="6" id="KW-0598">Phosphotransferase system</keyword>
<evidence type="ECO:0000259" key="11">
    <source>
        <dbReference type="PROSITE" id="PS51094"/>
    </source>
</evidence>
<evidence type="ECO:0000256" key="5">
    <source>
        <dbReference type="ARBA" id="ARBA00022679"/>
    </source>
</evidence>
<dbReference type="SUPFAM" id="SSF55804">
    <property type="entry name" value="Phoshotransferase/anion transport protein"/>
    <property type="match status" value="1"/>
</dbReference>
<dbReference type="RefSeq" id="WP_115753453.1">
    <property type="nucleotide sequence ID" value="NZ_LARY01000002.1"/>
</dbReference>
<reference evidence="13" key="1">
    <citation type="submission" date="2015-04" db="EMBL/GenBank/DDBJ databases">
        <authorList>
            <person name="Schardt J."/>
            <person name="Mueller-Herbst S."/>
            <person name="Scherer S."/>
            <person name="Huptas C."/>
        </authorList>
    </citation>
    <scope>NUCLEOTIDE SEQUENCE [LARGE SCALE GENOMIC DNA]</scope>
    <source>
        <strain evidence="13">Kiel-L1</strain>
    </source>
</reference>
<dbReference type="CDD" id="cd00211">
    <property type="entry name" value="PTS_IIA_fru"/>
    <property type="match status" value="1"/>
</dbReference>
<keyword evidence="4" id="KW-0597">Phosphoprotein</keyword>
<dbReference type="PROSITE" id="PS51094">
    <property type="entry name" value="PTS_EIIA_TYPE_2"/>
    <property type="match status" value="1"/>
</dbReference>
<dbReference type="InterPro" id="IPR002178">
    <property type="entry name" value="PTS_EIIA_type-2_dom"/>
</dbReference>
<evidence type="ECO:0000256" key="6">
    <source>
        <dbReference type="ARBA" id="ARBA00022683"/>
    </source>
</evidence>
<name>A0A3D8TR64_9LIST</name>
<keyword evidence="7" id="KW-0418">Kinase</keyword>
<evidence type="ECO:0000256" key="1">
    <source>
        <dbReference type="ARBA" id="ARBA00004496"/>
    </source>
</evidence>
<dbReference type="PANTHER" id="PTHR36203:SF1">
    <property type="entry name" value="ASCORBATE-SPECIFIC PTS SYSTEM EIIA COMPONENT"/>
    <property type="match status" value="1"/>
</dbReference>
<comment type="subcellular location">
    <subcellularLocation>
        <location evidence="1">Cytoplasm</location>
    </subcellularLocation>
</comment>
<keyword evidence="3" id="KW-0963">Cytoplasm</keyword>
<evidence type="ECO:0000313" key="12">
    <source>
        <dbReference type="EMBL" id="RDX01203.1"/>
    </source>
</evidence>
<evidence type="ECO:0000256" key="2">
    <source>
        <dbReference type="ARBA" id="ARBA00022448"/>
    </source>
</evidence>
<keyword evidence="5" id="KW-0808">Transferase</keyword>
<comment type="function">
    <text evidence="8">The phosphoenolpyruvate-dependent sugar phosphotransferase system (sugar PTS), a major carbohydrate active transport system, catalyzes the phosphorylation of incoming sugar substrates concomitantly with their translocation across the cell membrane. The enzyme II UlaABC PTS system is involved in ascorbate transport.</text>
</comment>
<keyword evidence="13" id="KW-1185">Reference proteome</keyword>